<feature type="domain" description="Activator of Hsp90 ATPase homologue 1/2-like C-terminal" evidence="2">
    <location>
        <begin position="23"/>
        <end position="170"/>
    </location>
</feature>
<dbReference type="SUPFAM" id="SSF55961">
    <property type="entry name" value="Bet v1-like"/>
    <property type="match status" value="1"/>
</dbReference>
<name>A0A0J1FNW3_9BURK</name>
<dbReference type="Proteomes" id="UP000035963">
    <property type="component" value="Unassembled WGS sequence"/>
</dbReference>
<dbReference type="Pfam" id="PF08327">
    <property type="entry name" value="AHSA1"/>
    <property type="match status" value="1"/>
</dbReference>
<dbReference type="InterPro" id="IPR013538">
    <property type="entry name" value="ASHA1/2-like_C"/>
</dbReference>
<comment type="similarity">
    <text evidence="1">Belongs to the AHA1 family.</text>
</comment>
<gene>
    <name evidence="3" type="ORF">EOS_35945</name>
</gene>
<sequence>MTHDEQLSTADIEPVIASINVQATPTRAFEFFTAGMSRWWLPTQTVSPSRPLIHQDDPVAKVVPAIELRVGGRWYERATDGSAFDWGRVLVWEPPKRLVLAWQIDAKWHFDPTLLTEIEVRFDAQASGATEVNIEHRGLERYGAAATAVRTALASSEGWSGQLKDFAAALTQSEPKP</sequence>
<evidence type="ECO:0000256" key="1">
    <source>
        <dbReference type="ARBA" id="ARBA00006817"/>
    </source>
</evidence>
<evidence type="ECO:0000313" key="3">
    <source>
        <dbReference type="EMBL" id="KLU21438.1"/>
    </source>
</evidence>
<dbReference type="InterPro" id="IPR023393">
    <property type="entry name" value="START-like_dom_sf"/>
</dbReference>
<keyword evidence="4" id="KW-1185">Reference proteome</keyword>
<dbReference type="EMBL" id="AEJF01000219">
    <property type="protein sequence ID" value="KLU21438.1"/>
    <property type="molecule type" value="Genomic_DNA"/>
</dbReference>
<evidence type="ECO:0000313" key="4">
    <source>
        <dbReference type="Proteomes" id="UP000035963"/>
    </source>
</evidence>
<proteinExistence type="inferred from homology"/>
<organism evidence="3 4">
    <name type="scientific">Caballeronia mineralivorans PML1(12)</name>
    <dbReference type="NCBI Taxonomy" id="908627"/>
    <lineage>
        <taxon>Bacteria</taxon>
        <taxon>Pseudomonadati</taxon>
        <taxon>Pseudomonadota</taxon>
        <taxon>Betaproteobacteria</taxon>
        <taxon>Burkholderiales</taxon>
        <taxon>Burkholderiaceae</taxon>
        <taxon>Caballeronia</taxon>
    </lineage>
</organism>
<dbReference type="PATRIC" id="fig|908627.4.peg.8037"/>
<reference evidence="3 4" key="1">
    <citation type="journal article" date="2015" name="Genome Announc.">
        <title>Draft Genome Sequence of Burkholderia sp. Strain PML1(12), an Ectomycorrhizosphere-Inhabiting Bacterium with Effective Mineral-Weathering Ability.</title>
        <authorList>
            <person name="Uroz S."/>
            <person name="Oger P."/>
        </authorList>
    </citation>
    <scope>NUCLEOTIDE SEQUENCE [LARGE SCALE GENOMIC DNA]</scope>
    <source>
        <strain evidence="4">PML1(12)</strain>
    </source>
</reference>
<accession>A0A0J1FNW3</accession>
<comment type="caution">
    <text evidence="3">The sequence shown here is derived from an EMBL/GenBank/DDBJ whole genome shotgun (WGS) entry which is preliminary data.</text>
</comment>
<dbReference type="Gene3D" id="3.30.530.20">
    <property type="match status" value="1"/>
</dbReference>
<protein>
    <recommendedName>
        <fullName evidence="2">Activator of Hsp90 ATPase homologue 1/2-like C-terminal domain-containing protein</fullName>
    </recommendedName>
</protein>
<dbReference type="CDD" id="cd08891">
    <property type="entry name" value="SRPBCC_CalC"/>
    <property type="match status" value="1"/>
</dbReference>
<dbReference type="OrthoDB" id="793407at2"/>
<evidence type="ECO:0000259" key="2">
    <source>
        <dbReference type="Pfam" id="PF08327"/>
    </source>
</evidence>
<dbReference type="AlphaFoldDB" id="A0A0J1FNW3"/>